<dbReference type="Proteomes" id="UP000695562">
    <property type="component" value="Unassembled WGS sequence"/>
</dbReference>
<protein>
    <submittedName>
        <fullName evidence="2">Uncharacterized protein</fullName>
    </submittedName>
</protein>
<dbReference type="OrthoDB" id="16236at2759"/>
<dbReference type="AlphaFoldDB" id="A0A8J4PVL5"/>
<keyword evidence="1" id="KW-0472">Membrane</keyword>
<keyword evidence="1" id="KW-1133">Transmembrane helix</keyword>
<organism evidence="2 3">
    <name type="scientific">Polysphondylium violaceum</name>
    <dbReference type="NCBI Taxonomy" id="133409"/>
    <lineage>
        <taxon>Eukaryota</taxon>
        <taxon>Amoebozoa</taxon>
        <taxon>Evosea</taxon>
        <taxon>Eumycetozoa</taxon>
        <taxon>Dictyostelia</taxon>
        <taxon>Dictyosteliales</taxon>
        <taxon>Dictyosteliaceae</taxon>
        <taxon>Polysphondylium</taxon>
    </lineage>
</organism>
<evidence type="ECO:0000256" key="1">
    <source>
        <dbReference type="SAM" id="Phobius"/>
    </source>
</evidence>
<sequence>MAPKVDMAVLPLVIILGITGVCTAGFGVYRLSTDNDMALSRRRQMLFINNNTPKMVDRETTMKFYNEIHNGKFLRS</sequence>
<accession>A0A8J4PVL5</accession>
<reference evidence="2" key="1">
    <citation type="submission" date="2020-01" db="EMBL/GenBank/DDBJ databases">
        <title>Development of genomics and gene disruption for Polysphondylium violaceum indicates a role for the polyketide synthase stlB in stalk morphogenesis.</title>
        <authorList>
            <person name="Narita B."/>
            <person name="Kawabe Y."/>
            <person name="Kin K."/>
            <person name="Saito T."/>
            <person name="Gibbs R."/>
            <person name="Kuspa A."/>
            <person name="Muzny D."/>
            <person name="Queller D."/>
            <person name="Richards S."/>
            <person name="Strassman J."/>
            <person name="Sucgang R."/>
            <person name="Worley K."/>
            <person name="Schaap P."/>
        </authorList>
    </citation>
    <scope>NUCLEOTIDE SEQUENCE</scope>
    <source>
        <strain evidence="2">QSvi11</strain>
    </source>
</reference>
<proteinExistence type="predicted"/>
<gene>
    <name evidence="2" type="ORF">CYY_004215</name>
</gene>
<evidence type="ECO:0000313" key="2">
    <source>
        <dbReference type="EMBL" id="KAF2074470.1"/>
    </source>
</evidence>
<comment type="caution">
    <text evidence="2">The sequence shown here is derived from an EMBL/GenBank/DDBJ whole genome shotgun (WGS) entry which is preliminary data.</text>
</comment>
<keyword evidence="1" id="KW-0812">Transmembrane</keyword>
<feature type="transmembrane region" description="Helical" evidence="1">
    <location>
        <begin position="12"/>
        <end position="32"/>
    </location>
</feature>
<name>A0A8J4PVL5_9MYCE</name>
<dbReference type="EMBL" id="AJWJ01000145">
    <property type="protein sequence ID" value="KAF2074470.1"/>
    <property type="molecule type" value="Genomic_DNA"/>
</dbReference>
<keyword evidence="3" id="KW-1185">Reference proteome</keyword>
<evidence type="ECO:0000313" key="3">
    <source>
        <dbReference type="Proteomes" id="UP000695562"/>
    </source>
</evidence>